<proteinExistence type="inferred from homology"/>
<sequence>MNDLPSLRNLIYLSHLHEEQNFRRAAKVCGVSQSTLSTGIKTLEELLGDQLLERFRKTFAFTVVGEEVVLRARKLLAEANDLVELVKNQRSIMAGEVRLGCVPTIAPFLLRPIFEHCEQHYPDLILTVTEDTDEQLTGALTRGELDLLLVAQPVPVEVGKHHYMKLGIDPFKFVVHSTLVEAMGEPLDIQRLPGNSIHLLREESCMTKSVLRAHLLDSHGKVNPITVTSLHTLVQLISGKPGATFLPQMAIDGGILNHTPLHVMPLSGEVPYREIGLMWRKSSIKVATLSKLGGIIKEVHQEAEKTTPPSPWTAVAAK</sequence>
<dbReference type="InterPro" id="IPR005119">
    <property type="entry name" value="LysR_subst-bd"/>
</dbReference>
<keyword evidence="4" id="KW-0804">Transcription</keyword>
<evidence type="ECO:0000313" key="6">
    <source>
        <dbReference type="EMBL" id="QDO86662.1"/>
    </source>
</evidence>
<keyword evidence="2" id="KW-0805">Transcription regulation</keyword>
<dbReference type="Gene3D" id="1.10.10.10">
    <property type="entry name" value="Winged helix-like DNA-binding domain superfamily/Winged helix DNA-binding domain"/>
    <property type="match status" value="1"/>
</dbReference>
<comment type="similarity">
    <text evidence="1">Belongs to the LysR transcriptional regulatory family.</text>
</comment>
<feature type="domain" description="HTH lysR-type" evidence="5">
    <location>
        <begin position="5"/>
        <end position="62"/>
    </location>
</feature>
<evidence type="ECO:0000256" key="4">
    <source>
        <dbReference type="ARBA" id="ARBA00023163"/>
    </source>
</evidence>
<accession>A0ABX5X8E3</accession>
<dbReference type="SUPFAM" id="SSF46785">
    <property type="entry name" value="Winged helix' DNA-binding domain"/>
    <property type="match status" value="1"/>
</dbReference>
<evidence type="ECO:0000259" key="5">
    <source>
        <dbReference type="PROSITE" id="PS50931"/>
    </source>
</evidence>
<dbReference type="Gene3D" id="3.40.190.10">
    <property type="entry name" value="Periplasmic binding protein-like II"/>
    <property type="match status" value="2"/>
</dbReference>
<dbReference type="PROSITE" id="PS50931">
    <property type="entry name" value="HTH_LYSR"/>
    <property type="match status" value="1"/>
</dbReference>
<keyword evidence="7" id="KW-1185">Reference proteome</keyword>
<evidence type="ECO:0000313" key="7">
    <source>
        <dbReference type="Proteomes" id="UP000315947"/>
    </source>
</evidence>
<dbReference type="Proteomes" id="UP000315947">
    <property type="component" value="Chromosome"/>
</dbReference>
<dbReference type="Pfam" id="PF03466">
    <property type="entry name" value="LysR_substrate"/>
    <property type="match status" value="1"/>
</dbReference>
<keyword evidence="3" id="KW-0238">DNA-binding</keyword>
<evidence type="ECO:0000256" key="1">
    <source>
        <dbReference type="ARBA" id="ARBA00009437"/>
    </source>
</evidence>
<dbReference type="PRINTS" id="PR00039">
    <property type="entry name" value="HTHLYSR"/>
</dbReference>
<dbReference type="InterPro" id="IPR000847">
    <property type="entry name" value="LysR_HTH_N"/>
</dbReference>
<dbReference type="PANTHER" id="PTHR30346:SF10">
    <property type="entry name" value="TRANSCRIPTIONAL REGULATOR OF OXIDATIVE STRESS OXYR"/>
    <property type="match status" value="1"/>
</dbReference>
<name>A0ABX5X8E3_9GAMM</name>
<dbReference type="SUPFAM" id="SSF53850">
    <property type="entry name" value="Periplasmic binding protein-like II"/>
    <property type="match status" value="1"/>
</dbReference>
<protein>
    <submittedName>
        <fullName evidence="6">LysR family transcriptional regulator</fullName>
    </submittedName>
</protein>
<dbReference type="EMBL" id="CP041614">
    <property type="protein sequence ID" value="QDO86662.1"/>
    <property type="molecule type" value="Genomic_DNA"/>
</dbReference>
<reference evidence="6 7" key="1">
    <citation type="submission" date="2019-07" db="EMBL/GenBank/DDBJ databases">
        <title>Shewanella sp. YLB-06 whole genomic sequence.</title>
        <authorList>
            <person name="Yu L."/>
        </authorList>
    </citation>
    <scope>NUCLEOTIDE SEQUENCE [LARGE SCALE GENOMIC DNA]</scope>
    <source>
        <strain evidence="6 7">YLB-06</strain>
    </source>
</reference>
<dbReference type="Pfam" id="PF00126">
    <property type="entry name" value="HTH_1"/>
    <property type="match status" value="1"/>
</dbReference>
<evidence type="ECO:0000256" key="3">
    <source>
        <dbReference type="ARBA" id="ARBA00023125"/>
    </source>
</evidence>
<organism evidence="6 7">
    <name type="scientific">Shewanella psychropiezotolerans</name>
    <dbReference type="NCBI Taxonomy" id="2593655"/>
    <lineage>
        <taxon>Bacteria</taxon>
        <taxon>Pseudomonadati</taxon>
        <taxon>Pseudomonadota</taxon>
        <taxon>Gammaproteobacteria</taxon>
        <taxon>Alteromonadales</taxon>
        <taxon>Shewanellaceae</taxon>
        <taxon>Shewanella</taxon>
    </lineage>
</organism>
<gene>
    <name evidence="6" type="ORF">FM037_13325</name>
</gene>
<dbReference type="InterPro" id="IPR036388">
    <property type="entry name" value="WH-like_DNA-bd_sf"/>
</dbReference>
<dbReference type="PANTHER" id="PTHR30346">
    <property type="entry name" value="TRANSCRIPTIONAL DUAL REGULATOR HCAR-RELATED"/>
    <property type="match status" value="1"/>
</dbReference>
<evidence type="ECO:0000256" key="2">
    <source>
        <dbReference type="ARBA" id="ARBA00023015"/>
    </source>
</evidence>
<dbReference type="InterPro" id="IPR036390">
    <property type="entry name" value="WH_DNA-bd_sf"/>
</dbReference>